<dbReference type="SUPFAM" id="SSF53448">
    <property type="entry name" value="Nucleotide-diphospho-sugar transferases"/>
    <property type="match status" value="1"/>
</dbReference>
<feature type="compositionally biased region" description="Polar residues" evidence="6">
    <location>
        <begin position="144"/>
        <end position="154"/>
    </location>
</feature>
<dbReference type="NCBIfam" id="TIGR03552">
    <property type="entry name" value="F420_cofC"/>
    <property type="match status" value="1"/>
</dbReference>
<evidence type="ECO:0000256" key="6">
    <source>
        <dbReference type="SAM" id="MobiDB-lite"/>
    </source>
</evidence>
<gene>
    <name evidence="8" type="primary">cofC</name>
    <name evidence="5" type="synonym">fbiD</name>
    <name evidence="8" type="ORF">ACFFN0_01850</name>
</gene>
<dbReference type="Proteomes" id="UP001589613">
    <property type="component" value="Unassembled WGS sequence"/>
</dbReference>
<dbReference type="Pfam" id="PF12804">
    <property type="entry name" value="NTP_transf_3"/>
    <property type="match status" value="1"/>
</dbReference>
<evidence type="ECO:0000256" key="5">
    <source>
        <dbReference type="HAMAP-Rule" id="MF_02114"/>
    </source>
</evidence>
<accession>A0ABV5UZ17</accession>
<keyword evidence="2 5" id="KW-0548">Nucleotidyltransferase</keyword>
<keyword evidence="4 5" id="KW-0342">GTP-binding</keyword>
<protein>
    <recommendedName>
        <fullName evidence="5">Phosphoenolpyruvate guanylyltransferase</fullName>
        <shortName evidence="5">PEP guanylyltransferase</shortName>
        <ecNumber evidence="5">2.7.7.105</ecNumber>
    </recommendedName>
</protein>
<name>A0ABV5UZ17_9MICO</name>
<evidence type="ECO:0000313" key="8">
    <source>
        <dbReference type="EMBL" id="MFB9730782.1"/>
    </source>
</evidence>
<comment type="function">
    <text evidence="5">Guanylyltransferase that catalyzes the activation of phosphoenolpyruvate (PEP) as enolpyruvoyl-2-diphospho-5'-guanosine, via the condensation of PEP with GTP. It is involved in the biosynthesis of coenzyme F420, a hydride carrier cofactor.</text>
</comment>
<dbReference type="InterPro" id="IPR029044">
    <property type="entry name" value="Nucleotide-diphossugar_trans"/>
</dbReference>
<organism evidence="8 9">
    <name type="scientific">Ornithinimicrobium kibberense</name>
    <dbReference type="NCBI Taxonomy" id="282060"/>
    <lineage>
        <taxon>Bacteria</taxon>
        <taxon>Bacillati</taxon>
        <taxon>Actinomycetota</taxon>
        <taxon>Actinomycetes</taxon>
        <taxon>Micrococcales</taxon>
        <taxon>Ornithinimicrobiaceae</taxon>
        <taxon>Ornithinimicrobium</taxon>
    </lineage>
</organism>
<feature type="domain" description="MobA-like NTP transferase" evidence="7">
    <location>
        <begin position="48"/>
        <end position="145"/>
    </location>
</feature>
<evidence type="ECO:0000256" key="4">
    <source>
        <dbReference type="ARBA" id="ARBA00023134"/>
    </source>
</evidence>
<sequence length="296" mass="31276">MRKIWRGDPVRWGLVVPVKDARLGKSRLSAPTPDARRQLARAMALDTLEAAAATVGPASLVVVTSDGPVGQTVRTWGATVVPDPGEGLDGAVRTGLRAVRPQGGRPGWAVLLGDVPALRPRDLGEALARCARHPAAVVPDASGDGTTLLTSTIRPPTPRFGPGSAHRHAEEATLLPLPLPRLRQDVDVAQDLVRAAAFGVGRRTRTLLLGRDRAAYSGPMQASVHTFDLASRSGSVLLDTGRMLPFDADVFEASGLRHVRVGQRVSVEVEPADPEDAGAHLTRLWLVGVGPGEPVR</sequence>
<feature type="binding site" evidence="5">
    <location>
        <position position="164"/>
    </location>
    <ligand>
        <name>phosphoenolpyruvate</name>
        <dbReference type="ChEBI" id="CHEBI:58702"/>
    </ligand>
</feature>
<dbReference type="InterPro" id="IPR025877">
    <property type="entry name" value="MobA-like_NTP_Trfase"/>
</dbReference>
<dbReference type="RefSeq" id="WP_141337525.1">
    <property type="nucleotide sequence ID" value="NZ_JBHMAX010000002.1"/>
</dbReference>
<keyword evidence="1 5" id="KW-0808">Transferase</keyword>
<feature type="binding site" evidence="5">
    <location>
        <position position="161"/>
    </location>
    <ligand>
        <name>phosphoenolpyruvate</name>
        <dbReference type="ChEBI" id="CHEBI:58702"/>
    </ligand>
</feature>
<evidence type="ECO:0000259" key="7">
    <source>
        <dbReference type="Pfam" id="PF12804"/>
    </source>
</evidence>
<reference evidence="8 9" key="1">
    <citation type="submission" date="2024-09" db="EMBL/GenBank/DDBJ databases">
        <authorList>
            <person name="Sun Q."/>
            <person name="Mori K."/>
        </authorList>
    </citation>
    <scope>NUCLEOTIDE SEQUENCE [LARGE SCALE GENOMIC DNA]</scope>
    <source>
        <strain evidence="8 9">JCM 12763</strain>
    </source>
</reference>
<dbReference type="PANTHER" id="PTHR40392">
    <property type="entry name" value="2-PHOSPHO-L-LACTATE GUANYLYLTRANSFERASE"/>
    <property type="match status" value="1"/>
</dbReference>
<dbReference type="GO" id="GO:0043814">
    <property type="term" value="F:phospholactate guanylyltransferase activity"/>
    <property type="evidence" value="ECO:0007669"/>
    <property type="project" value="UniProtKB-EC"/>
</dbReference>
<dbReference type="InterPro" id="IPR002835">
    <property type="entry name" value="CofC"/>
</dbReference>
<dbReference type="Gene3D" id="3.90.550.10">
    <property type="entry name" value="Spore Coat Polysaccharide Biosynthesis Protein SpsA, Chain A"/>
    <property type="match status" value="1"/>
</dbReference>
<keyword evidence="9" id="KW-1185">Reference proteome</keyword>
<dbReference type="EMBL" id="JBHMAX010000002">
    <property type="protein sequence ID" value="MFB9730782.1"/>
    <property type="molecule type" value="Genomic_DNA"/>
</dbReference>
<dbReference type="EC" id="2.7.7.105" evidence="5"/>
<evidence type="ECO:0000256" key="3">
    <source>
        <dbReference type="ARBA" id="ARBA00022741"/>
    </source>
</evidence>
<keyword evidence="3 5" id="KW-0547">Nucleotide-binding</keyword>
<evidence type="ECO:0000256" key="1">
    <source>
        <dbReference type="ARBA" id="ARBA00022679"/>
    </source>
</evidence>
<comment type="caution">
    <text evidence="8">The sequence shown here is derived from an EMBL/GenBank/DDBJ whole genome shotgun (WGS) entry which is preliminary data.</text>
</comment>
<proteinExistence type="inferred from homology"/>
<feature type="region of interest" description="Disordered" evidence="6">
    <location>
        <begin position="141"/>
        <end position="169"/>
    </location>
</feature>
<evidence type="ECO:0000256" key="2">
    <source>
        <dbReference type="ARBA" id="ARBA00022695"/>
    </source>
</evidence>
<feature type="binding site" evidence="5">
    <location>
        <position position="146"/>
    </location>
    <ligand>
        <name>phosphoenolpyruvate</name>
        <dbReference type="ChEBI" id="CHEBI:58702"/>
    </ligand>
</feature>
<comment type="catalytic activity">
    <reaction evidence="5">
        <text>phosphoenolpyruvate + GTP + H(+) = enolpyruvoyl-2-diphospho-5'-guanosine + diphosphate</text>
        <dbReference type="Rhea" id="RHEA:30519"/>
        <dbReference type="ChEBI" id="CHEBI:15378"/>
        <dbReference type="ChEBI" id="CHEBI:33019"/>
        <dbReference type="ChEBI" id="CHEBI:37565"/>
        <dbReference type="ChEBI" id="CHEBI:58702"/>
        <dbReference type="ChEBI" id="CHEBI:143701"/>
        <dbReference type="EC" id="2.7.7.105"/>
    </reaction>
</comment>
<comment type="similarity">
    <text evidence="5">Belongs to the CofC family.</text>
</comment>
<dbReference type="PANTHER" id="PTHR40392:SF1">
    <property type="entry name" value="2-PHOSPHO-L-LACTATE GUANYLYLTRANSFERASE"/>
    <property type="match status" value="1"/>
</dbReference>
<dbReference type="HAMAP" id="MF_02114">
    <property type="entry name" value="CofC"/>
    <property type="match status" value="1"/>
</dbReference>
<evidence type="ECO:0000313" key="9">
    <source>
        <dbReference type="Proteomes" id="UP001589613"/>
    </source>
</evidence>
<comment type="pathway">
    <text evidence="5">Cofactor biosynthesis; coenzyme F420 biosynthesis.</text>
</comment>